<dbReference type="KEGG" id="jar:G7057_03335"/>
<name>A0A6G7K8L6_9LACT</name>
<sequence length="176" mass="19374">MLTIYQQEVSADFIDNNGNVVREFNESEVNFLNEDFYPNEEAYSALENMMLRYPLSIRKINPKVTTEYSGFKRVSDDLKTGSAGGSISVNNSVTISGGTTGNVYGISVQSGKSTTSSVGYTLNVGPNKTAYVGYRAVYRVERGIREVYRTGSGIIETSNSYTAKLVTNGEYALIYK</sequence>
<organism evidence="1 2">
    <name type="scientific">Jeotgalibaca arthritidis</name>
    <dbReference type="NCBI Taxonomy" id="1868794"/>
    <lineage>
        <taxon>Bacteria</taxon>
        <taxon>Bacillati</taxon>
        <taxon>Bacillota</taxon>
        <taxon>Bacilli</taxon>
        <taxon>Lactobacillales</taxon>
        <taxon>Carnobacteriaceae</taxon>
        <taxon>Jeotgalibaca</taxon>
    </lineage>
</organism>
<reference evidence="1 2" key="1">
    <citation type="journal article" date="2017" name="Int. J. Syst. Evol. Microbiol.">
        <title>Jeotgalibaca porci sp. nov. and Jeotgalibaca arthritidis sp. nov., isolated from pigs, and emended description of the genus Jeotgalibaca.</title>
        <authorList>
            <person name="Zamora L."/>
            <person name="Perez-Sancho M."/>
            <person name="Dominguez L."/>
            <person name="Fernandez-Garayzabal J.F."/>
            <person name="Vela A.I."/>
        </authorList>
    </citation>
    <scope>NUCLEOTIDE SEQUENCE [LARGE SCALE GENOMIC DNA]</scope>
    <source>
        <strain evidence="1 2">CECT 9157</strain>
    </source>
</reference>
<evidence type="ECO:0000313" key="1">
    <source>
        <dbReference type="EMBL" id="QII81603.1"/>
    </source>
</evidence>
<dbReference type="RefSeq" id="WP_166161327.1">
    <property type="nucleotide sequence ID" value="NZ_CP049740.1"/>
</dbReference>
<accession>A0A6G7K8L6</accession>
<protein>
    <submittedName>
        <fullName evidence="1">Uncharacterized protein</fullName>
    </submittedName>
</protein>
<dbReference type="AlphaFoldDB" id="A0A6G7K8L6"/>
<proteinExistence type="predicted"/>
<gene>
    <name evidence="1" type="ORF">G7057_03335</name>
</gene>
<dbReference type="Proteomes" id="UP000501451">
    <property type="component" value="Chromosome"/>
</dbReference>
<dbReference type="EMBL" id="CP049740">
    <property type="protein sequence ID" value="QII81603.1"/>
    <property type="molecule type" value="Genomic_DNA"/>
</dbReference>
<evidence type="ECO:0000313" key="2">
    <source>
        <dbReference type="Proteomes" id="UP000501451"/>
    </source>
</evidence>
<keyword evidence="2" id="KW-1185">Reference proteome</keyword>